<protein>
    <submittedName>
        <fullName evidence="5">Mannitol dehydrogenase family protein</fullName>
    </submittedName>
</protein>
<dbReference type="InterPro" id="IPR036291">
    <property type="entry name" value="NAD(P)-bd_dom_sf"/>
</dbReference>
<evidence type="ECO:0000259" key="4">
    <source>
        <dbReference type="Pfam" id="PF08125"/>
    </source>
</evidence>
<feature type="domain" description="Mannitol dehydrogenase C-terminal" evidence="4">
    <location>
        <begin position="295"/>
        <end position="415"/>
    </location>
</feature>
<dbReference type="Pfam" id="PF08125">
    <property type="entry name" value="Mannitol_dh_C"/>
    <property type="match status" value="1"/>
</dbReference>
<dbReference type="InterPro" id="IPR008927">
    <property type="entry name" value="6-PGluconate_DH-like_C_sf"/>
</dbReference>
<evidence type="ECO:0000313" key="6">
    <source>
        <dbReference type="Proteomes" id="UP000316252"/>
    </source>
</evidence>
<dbReference type="GO" id="GO:0008926">
    <property type="term" value="F:mannitol-1-phosphate 5-dehydrogenase activity"/>
    <property type="evidence" value="ECO:0007669"/>
    <property type="project" value="UniProtKB-EC"/>
</dbReference>
<evidence type="ECO:0000313" key="5">
    <source>
        <dbReference type="EMBL" id="TPW74286.1"/>
    </source>
</evidence>
<name>A0A506XVT1_9MICO</name>
<dbReference type="SUPFAM" id="SSF48179">
    <property type="entry name" value="6-phosphogluconate dehydrogenase C-terminal domain-like"/>
    <property type="match status" value="1"/>
</dbReference>
<proteinExistence type="predicted"/>
<evidence type="ECO:0000256" key="1">
    <source>
        <dbReference type="ARBA" id="ARBA00023002"/>
    </source>
</evidence>
<reference evidence="5 6" key="1">
    <citation type="submission" date="2019-06" db="EMBL/GenBank/DDBJ databases">
        <authorList>
            <person name="Li F."/>
        </authorList>
    </citation>
    <scope>NUCLEOTIDE SEQUENCE [LARGE SCALE GENOMIC DNA]</scope>
    <source>
        <strain evidence="5 6">10F1D-1</strain>
    </source>
</reference>
<dbReference type="PRINTS" id="PR00084">
    <property type="entry name" value="MTLDHDRGNASE"/>
</dbReference>
<dbReference type="AlphaFoldDB" id="A0A506XVT1"/>
<dbReference type="InterPro" id="IPR013328">
    <property type="entry name" value="6PGD_dom2"/>
</dbReference>
<dbReference type="InterPro" id="IPR000669">
    <property type="entry name" value="Mannitol_DH"/>
</dbReference>
<dbReference type="InterPro" id="IPR013118">
    <property type="entry name" value="Mannitol_DH_C"/>
</dbReference>
<sequence>MAAAGAASVPAAGAASAPAPALSRAALAAAGQPLPVAPVRIVHLGLGAFHRAHQAWYTAHADDAADWGIAAFTGRSPDAADQLRPQDGLFTLIVRDEHADRAEIVPSLVEAVSGDDLSRLVELLSAPSTAVVTLTITEPGYRSRPDGSPDLDDPAVASDLAELRGGGRPATTIGRLVAGLDARRWAGAAPIAILPCDNIPDNGRFVRAAVVGLAEAAGLSETAAWIRDAVSFVATSIDRITPRSTPDDRATAETLTGWADAAPVVTEPFHDWVLQGEFPAGRPHWEAAGARFVDDIEPFERRKLWLLNGAHSLLAYAGLRRGHETVAQAVGDSVLRAQVEAFWDAACRHLPDGLDLPAYRAALLERFDNARIEHRLAQIGQEGSAKLRVRAAPVLLAERAAGRDGAAAIAALVAWVALQLEAAAPPDAAEEALAAARASDSPVFELLRLLDPALVDDPAIVAAVTEGVADA</sequence>
<dbReference type="InterPro" id="IPR013131">
    <property type="entry name" value="Mannitol_DH_N"/>
</dbReference>
<evidence type="ECO:0000256" key="2">
    <source>
        <dbReference type="ARBA" id="ARBA00048615"/>
    </source>
</evidence>
<organism evidence="5 6">
    <name type="scientific">Schumannella soli</name>
    <dbReference type="NCBI Taxonomy" id="2590779"/>
    <lineage>
        <taxon>Bacteria</taxon>
        <taxon>Bacillati</taxon>
        <taxon>Actinomycetota</taxon>
        <taxon>Actinomycetes</taxon>
        <taxon>Micrococcales</taxon>
        <taxon>Microbacteriaceae</taxon>
        <taxon>Schumannella</taxon>
    </lineage>
</organism>
<evidence type="ECO:0000259" key="3">
    <source>
        <dbReference type="Pfam" id="PF01232"/>
    </source>
</evidence>
<keyword evidence="1" id="KW-0560">Oxidoreductase</keyword>
<dbReference type="Proteomes" id="UP000316252">
    <property type="component" value="Unassembled WGS sequence"/>
</dbReference>
<dbReference type="Gene3D" id="1.10.1040.10">
    <property type="entry name" value="N-(1-d-carboxylethyl)-l-norvaline Dehydrogenase, domain 2"/>
    <property type="match status" value="1"/>
</dbReference>
<keyword evidence="6" id="KW-1185">Reference proteome</keyword>
<comment type="catalytic activity">
    <reaction evidence="2">
        <text>D-mannitol 1-phosphate + NAD(+) = beta-D-fructose 6-phosphate + NADH + H(+)</text>
        <dbReference type="Rhea" id="RHEA:19661"/>
        <dbReference type="ChEBI" id="CHEBI:15378"/>
        <dbReference type="ChEBI" id="CHEBI:57540"/>
        <dbReference type="ChEBI" id="CHEBI:57634"/>
        <dbReference type="ChEBI" id="CHEBI:57945"/>
        <dbReference type="ChEBI" id="CHEBI:61381"/>
        <dbReference type="EC" id="1.1.1.17"/>
    </reaction>
</comment>
<accession>A0A506XVT1</accession>
<gene>
    <name evidence="5" type="ORF">FJ657_15440</name>
</gene>
<dbReference type="Gene3D" id="3.40.50.720">
    <property type="entry name" value="NAD(P)-binding Rossmann-like Domain"/>
    <property type="match status" value="1"/>
</dbReference>
<dbReference type="EMBL" id="VHQG01000005">
    <property type="protein sequence ID" value="TPW74286.1"/>
    <property type="molecule type" value="Genomic_DNA"/>
</dbReference>
<dbReference type="Pfam" id="PF01232">
    <property type="entry name" value="Mannitol_dh"/>
    <property type="match status" value="1"/>
</dbReference>
<dbReference type="InterPro" id="IPR050988">
    <property type="entry name" value="Mannitol_DH/Oxidoreductase"/>
</dbReference>
<dbReference type="PANTHER" id="PTHR43362:SF1">
    <property type="entry name" value="MANNITOL DEHYDROGENASE 2-RELATED"/>
    <property type="match status" value="1"/>
</dbReference>
<feature type="domain" description="Mannitol dehydrogenase N-terminal" evidence="3">
    <location>
        <begin position="40"/>
        <end position="286"/>
    </location>
</feature>
<dbReference type="SUPFAM" id="SSF51735">
    <property type="entry name" value="NAD(P)-binding Rossmann-fold domains"/>
    <property type="match status" value="1"/>
</dbReference>
<comment type="caution">
    <text evidence="5">The sequence shown here is derived from an EMBL/GenBank/DDBJ whole genome shotgun (WGS) entry which is preliminary data.</text>
</comment>
<dbReference type="PANTHER" id="PTHR43362">
    <property type="entry name" value="MANNITOL DEHYDROGENASE DSF1-RELATED"/>
    <property type="match status" value="1"/>
</dbReference>
<dbReference type="OrthoDB" id="271711at2"/>